<sequence length="88" mass="10044">MERRHAVVFHFKWRCVVPKTDFSSWLTDGHLQSRQVVCSILRRALRGSRWPADLACPPAACFLVLAAPIPWTLRRVRPPRPAGFGGHE</sequence>
<name>A0A5B7K3L4_PORTR</name>
<gene>
    <name evidence="1" type="ORF">E2C01_094604</name>
</gene>
<evidence type="ECO:0000313" key="2">
    <source>
        <dbReference type="Proteomes" id="UP000324222"/>
    </source>
</evidence>
<evidence type="ECO:0000313" key="1">
    <source>
        <dbReference type="EMBL" id="MPC99204.1"/>
    </source>
</evidence>
<accession>A0A5B7K3L4</accession>
<dbReference type="Proteomes" id="UP000324222">
    <property type="component" value="Unassembled WGS sequence"/>
</dbReference>
<proteinExistence type="predicted"/>
<dbReference type="EMBL" id="VSRR010117392">
    <property type="protein sequence ID" value="MPC99204.1"/>
    <property type="molecule type" value="Genomic_DNA"/>
</dbReference>
<protein>
    <submittedName>
        <fullName evidence="1">Uncharacterized protein</fullName>
    </submittedName>
</protein>
<dbReference type="AlphaFoldDB" id="A0A5B7K3L4"/>
<keyword evidence="2" id="KW-1185">Reference proteome</keyword>
<reference evidence="1 2" key="1">
    <citation type="submission" date="2019-05" db="EMBL/GenBank/DDBJ databases">
        <title>Another draft genome of Portunus trituberculatus and its Hox gene families provides insights of decapod evolution.</title>
        <authorList>
            <person name="Jeong J.-H."/>
            <person name="Song I."/>
            <person name="Kim S."/>
            <person name="Choi T."/>
            <person name="Kim D."/>
            <person name="Ryu S."/>
            <person name="Kim W."/>
        </authorList>
    </citation>
    <scope>NUCLEOTIDE SEQUENCE [LARGE SCALE GENOMIC DNA]</scope>
    <source>
        <tissue evidence="1">Muscle</tissue>
    </source>
</reference>
<comment type="caution">
    <text evidence="1">The sequence shown here is derived from an EMBL/GenBank/DDBJ whole genome shotgun (WGS) entry which is preliminary data.</text>
</comment>
<organism evidence="1 2">
    <name type="scientific">Portunus trituberculatus</name>
    <name type="common">Swimming crab</name>
    <name type="synonym">Neptunus trituberculatus</name>
    <dbReference type="NCBI Taxonomy" id="210409"/>
    <lineage>
        <taxon>Eukaryota</taxon>
        <taxon>Metazoa</taxon>
        <taxon>Ecdysozoa</taxon>
        <taxon>Arthropoda</taxon>
        <taxon>Crustacea</taxon>
        <taxon>Multicrustacea</taxon>
        <taxon>Malacostraca</taxon>
        <taxon>Eumalacostraca</taxon>
        <taxon>Eucarida</taxon>
        <taxon>Decapoda</taxon>
        <taxon>Pleocyemata</taxon>
        <taxon>Brachyura</taxon>
        <taxon>Eubrachyura</taxon>
        <taxon>Portunoidea</taxon>
        <taxon>Portunidae</taxon>
        <taxon>Portuninae</taxon>
        <taxon>Portunus</taxon>
    </lineage>
</organism>